<evidence type="ECO:0008006" key="3">
    <source>
        <dbReference type="Google" id="ProtNLM"/>
    </source>
</evidence>
<evidence type="ECO:0000313" key="2">
    <source>
        <dbReference type="Proteomes" id="UP000198518"/>
    </source>
</evidence>
<proteinExistence type="predicted"/>
<dbReference type="Proteomes" id="UP000198518">
    <property type="component" value="Unassembled WGS sequence"/>
</dbReference>
<keyword evidence="2" id="KW-1185">Reference proteome</keyword>
<organism evidence="1 2">
    <name type="scientific">Halobacterium jilantaiense</name>
    <dbReference type="NCBI Taxonomy" id="355548"/>
    <lineage>
        <taxon>Archaea</taxon>
        <taxon>Methanobacteriati</taxon>
        <taxon>Methanobacteriota</taxon>
        <taxon>Stenosarchaea group</taxon>
        <taxon>Halobacteria</taxon>
        <taxon>Halobacteriales</taxon>
        <taxon>Halobacteriaceae</taxon>
        <taxon>Halobacterium</taxon>
    </lineage>
</organism>
<dbReference type="AlphaFoldDB" id="A0A1I0QQU3"/>
<sequence>MSGVPETCPVCGEVVGVRNAVHVTVNTKADAGILDEYVCRSCYRAELAPLVA</sequence>
<dbReference type="EMBL" id="FOJA01000001">
    <property type="protein sequence ID" value="SEW29872.1"/>
    <property type="molecule type" value="Genomic_DNA"/>
</dbReference>
<accession>A0A1I0QQU3</accession>
<dbReference type="STRING" id="355548.SAMN04487945_2872"/>
<name>A0A1I0QQU3_9EURY</name>
<evidence type="ECO:0000313" key="1">
    <source>
        <dbReference type="EMBL" id="SEW29872.1"/>
    </source>
</evidence>
<protein>
    <recommendedName>
        <fullName evidence="3">Small CPxCG-related zinc finger protein</fullName>
    </recommendedName>
</protein>
<gene>
    <name evidence="1" type="ORF">SAMN04487945_2872</name>
</gene>
<reference evidence="1 2" key="1">
    <citation type="submission" date="2016-10" db="EMBL/GenBank/DDBJ databases">
        <authorList>
            <person name="de Groot N.N."/>
        </authorList>
    </citation>
    <scope>NUCLEOTIDE SEQUENCE [LARGE SCALE GENOMIC DNA]</scope>
    <source>
        <strain evidence="1 2">CGMCC 1.5337</strain>
    </source>
</reference>